<reference evidence="2 3" key="1">
    <citation type="submission" date="2018-04" db="EMBL/GenBank/DDBJ databases">
        <title>Active sludge and wastewater microbial communities from Klosterneuburg, Austria.</title>
        <authorList>
            <person name="Wagner M."/>
        </authorList>
    </citation>
    <scope>NUCLEOTIDE SEQUENCE [LARGE SCALE GENOMIC DNA]</scope>
    <source>
        <strain evidence="2 3">Nl12</strain>
    </source>
</reference>
<keyword evidence="1" id="KW-0175">Coiled coil</keyword>
<proteinExistence type="predicted"/>
<evidence type="ECO:0000313" key="3">
    <source>
        <dbReference type="Proteomes" id="UP000244152"/>
    </source>
</evidence>
<dbReference type="Proteomes" id="UP000244152">
    <property type="component" value="Unassembled WGS sequence"/>
</dbReference>
<dbReference type="RefSeq" id="WP_107763207.1">
    <property type="nucleotide sequence ID" value="NZ_QAOK01000034.1"/>
</dbReference>
<name>A0A2T5I5K4_9PROT</name>
<protein>
    <submittedName>
        <fullName evidence="2">Uncharacterized protein</fullName>
    </submittedName>
</protein>
<comment type="caution">
    <text evidence="2">The sequence shown here is derived from an EMBL/GenBank/DDBJ whole genome shotgun (WGS) entry which is preliminary data.</text>
</comment>
<evidence type="ECO:0000313" key="2">
    <source>
        <dbReference type="EMBL" id="PTQ79109.1"/>
    </source>
</evidence>
<evidence type="ECO:0000256" key="1">
    <source>
        <dbReference type="SAM" id="Coils"/>
    </source>
</evidence>
<feature type="coiled-coil region" evidence="1">
    <location>
        <begin position="35"/>
        <end position="62"/>
    </location>
</feature>
<dbReference type="AlphaFoldDB" id="A0A2T5I5K4"/>
<sequence length="228" mass="26940">MKQKLEHMTSSELRALIAELRPMEVCDLVEREHQVLAARQILESLSERLRRAKTEAGAVHRQLCNWRLSHPFRTRLHYWRWMPSRFLAECESSKSALETEVLQLTERVCLAAEHVKKIEREVEARIQLEQAPVRERIADLEYLWQERVALEQMERKQTQGQGPGSNLSPFMVYKLRREMKAQDLRVVETSRTLAGSSHNTGTVTEPREFWKVISRIGRWARDRQRKDK</sequence>
<accession>A0A2T5I5K4</accession>
<gene>
    <name evidence="2" type="ORF">C8R21_13416</name>
</gene>
<dbReference type="EMBL" id="QAOK01000034">
    <property type="protein sequence ID" value="PTQ79109.1"/>
    <property type="molecule type" value="Genomic_DNA"/>
</dbReference>
<organism evidence="2 3">
    <name type="scientific">Nitrosospira multiformis</name>
    <dbReference type="NCBI Taxonomy" id="1231"/>
    <lineage>
        <taxon>Bacteria</taxon>
        <taxon>Pseudomonadati</taxon>
        <taxon>Pseudomonadota</taxon>
        <taxon>Betaproteobacteria</taxon>
        <taxon>Nitrosomonadales</taxon>
        <taxon>Nitrosomonadaceae</taxon>
        <taxon>Nitrosospira</taxon>
    </lineage>
</organism>